<protein>
    <submittedName>
        <fullName evidence="5">3-oxoacyl-[acyl-carrier protein] reductase</fullName>
        <ecNumber evidence="5">1.1.1.100</ecNumber>
    </submittedName>
</protein>
<dbReference type="PANTHER" id="PTHR43669:SF3">
    <property type="entry name" value="ALCOHOL DEHYDROGENASE, PUTATIVE (AFU_ORTHOLOGUE AFUA_3G03445)-RELATED"/>
    <property type="match status" value="1"/>
</dbReference>
<reference evidence="5" key="1">
    <citation type="submission" date="2020-02" db="EMBL/GenBank/DDBJ databases">
        <authorList>
            <person name="Meier V. D."/>
        </authorList>
    </citation>
    <scope>NUCLEOTIDE SEQUENCE</scope>
    <source>
        <strain evidence="5">AVDCRST_MAG22</strain>
    </source>
</reference>
<accession>A0A6J4NWB9</accession>
<dbReference type="GO" id="GO:0004316">
    <property type="term" value="F:3-oxoacyl-[acyl-carrier-protein] reductase (NADPH) activity"/>
    <property type="evidence" value="ECO:0007669"/>
    <property type="project" value="UniProtKB-EC"/>
</dbReference>
<organism evidence="5">
    <name type="scientific">uncultured Rubrobacteraceae bacterium</name>
    <dbReference type="NCBI Taxonomy" id="349277"/>
    <lineage>
        <taxon>Bacteria</taxon>
        <taxon>Bacillati</taxon>
        <taxon>Actinomycetota</taxon>
        <taxon>Rubrobacteria</taxon>
        <taxon>Rubrobacterales</taxon>
        <taxon>Rubrobacteraceae</taxon>
        <taxon>environmental samples</taxon>
    </lineage>
</organism>
<feature type="compositionally biased region" description="Low complexity" evidence="4">
    <location>
        <begin position="237"/>
        <end position="250"/>
    </location>
</feature>
<dbReference type="AlphaFoldDB" id="A0A6J4NWB9"/>
<comment type="similarity">
    <text evidence="1 3">Belongs to the short-chain dehydrogenases/reductases (SDR) family.</text>
</comment>
<name>A0A6J4NWB9_9ACTN</name>
<dbReference type="EMBL" id="CADCUV010000046">
    <property type="protein sequence ID" value="CAA9399292.1"/>
    <property type="molecule type" value="Genomic_DNA"/>
</dbReference>
<keyword evidence="2 5" id="KW-0560">Oxidoreductase</keyword>
<evidence type="ECO:0000313" key="5">
    <source>
        <dbReference type="EMBL" id="CAA9399292.1"/>
    </source>
</evidence>
<evidence type="ECO:0000256" key="3">
    <source>
        <dbReference type="RuleBase" id="RU000363"/>
    </source>
</evidence>
<dbReference type="PRINTS" id="PR00080">
    <property type="entry name" value="SDRFAMILY"/>
</dbReference>
<dbReference type="Gene3D" id="3.40.50.720">
    <property type="entry name" value="NAD(P)-binding Rossmann-like Domain"/>
    <property type="match status" value="1"/>
</dbReference>
<dbReference type="InterPro" id="IPR002347">
    <property type="entry name" value="SDR_fam"/>
</dbReference>
<dbReference type="SUPFAM" id="SSF51735">
    <property type="entry name" value="NAD(P)-binding Rossmann-fold domains"/>
    <property type="match status" value="1"/>
</dbReference>
<dbReference type="PANTHER" id="PTHR43669">
    <property type="entry name" value="5-KETO-D-GLUCONATE 5-REDUCTASE"/>
    <property type="match status" value="1"/>
</dbReference>
<evidence type="ECO:0000256" key="2">
    <source>
        <dbReference type="ARBA" id="ARBA00023002"/>
    </source>
</evidence>
<dbReference type="Pfam" id="PF00106">
    <property type="entry name" value="adh_short"/>
    <property type="match status" value="1"/>
</dbReference>
<dbReference type="EC" id="1.1.1.100" evidence="5"/>
<evidence type="ECO:0000256" key="4">
    <source>
        <dbReference type="SAM" id="MobiDB-lite"/>
    </source>
</evidence>
<dbReference type="PRINTS" id="PR00081">
    <property type="entry name" value="GDHRDH"/>
</dbReference>
<gene>
    <name evidence="5" type="ORF">AVDCRST_MAG22-1314</name>
</gene>
<feature type="region of interest" description="Disordered" evidence="4">
    <location>
        <begin position="217"/>
        <end position="259"/>
    </location>
</feature>
<dbReference type="FunFam" id="3.40.50.720:FF:000084">
    <property type="entry name" value="Short-chain dehydrogenase reductase"/>
    <property type="match status" value="1"/>
</dbReference>
<dbReference type="CDD" id="cd05233">
    <property type="entry name" value="SDR_c"/>
    <property type="match status" value="1"/>
</dbReference>
<dbReference type="InterPro" id="IPR036291">
    <property type="entry name" value="NAD(P)-bd_dom_sf"/>
</dbReference>
<sequence>MDMGLGDKVVVITGASKGIGLAMAEAFAAEGARVIAGSRTKGEGLAGLSRDYPVVPVALDLSAPEGPAELVGRAVEEFGGVDVLVNNVGAITPRGGFLSVGDEDWRWAIEMNLMTAVRASRAALPVMLEGGGGAIVNVSTVLARQPAPPMVDYSAAKAALSNLTKTLAEEFGPRGVRVTAVSPGPVRTPLWTDEGAMADAMAAMAGISKEEAIEKGIPQSMNVTPGAWGRPLRSRRSSSSSPPGTPPTWRVPSTWSTAA</sequence>
<evidence type="ECO:0000256" key="1">
    <source>
        <dbReference type="ARBA" id="ARBA00006484"/>
    </source>
</evidence>
<proteinExistence type="inferred from homology"/>